<keyword evidence="9 16" id="KW-0067">ATP-binding</keyword>
<evidence type="ECO:0000256" key="11">
    <source>
        <dbReference type="ARBA" id="ARBA00022958"/>
    </source>
</evidence>
<dbReference type="InterPro" id="IPR023299">
    <property type="entry name" value="ATPase_P-typ_cyto_dom_N"/>
</dbReference>
<feature type="transmembrane region" description="Helical" evidence="16">
    <location>
        <begin position="268"/>
        <end position="293"/>
    </location>
</feature>
<dbReference type="InterPro" id="IPR018303">
    <property type="entry name" value="ATPase_P-typ_P_site"/>
</dbReference>
<evidence type="ECO:0000256" key="14">
    <source>
        <dbReference type="ARBA" id="ARBA00023065"/>
    </source>
</evidence>
<dbReference type="NCBIfam" id="TIGR01497">
    <property type="entry name" value="kdpB"/>
    <property type="match status" value="1"/>
</dbReference>
<feature type="transmembrane region" description="Helical" evidence="16">
    <location>
        <begin position="236"/>
        <end position="256"/>
    </location>
</feature>
<sequence>MTTANPFGPRQLVDALPGAVRKLDPRLMYKNPVMFIVEIGAAFTTALAVAQPFFAADGASGTGAGASASPTSLLFAWSIAIWLWITVLFANLAESVAEGRGKAQASSLRATRTSTLANRIDYDLAGDPAGERAVVTQVASADLTLGDTIVVTAGELIPGDGDIIWGIASVDESAITGESAPVVRESGGDRSAVTGGTRVLSDRIVVTITSKPGDTFVDRMIKLVEGASRQKTPNELALSILLSSLTIVFLLVVLTINPIADYSNAAQSLIVLVALLVCLIPTTIGALLSAIGIAGMDRLVQHNVLAMSGRAVEAAGDVTTLLLDKTGTITYGNRQAAEFRPVSGVTVSRLAAAASASSLSDPTPEGKSVLDLTRRLGLPIPAASDGIEVPFTAQTRMSGVDYENGSQVRKGAGSMVAAWVAESDLQPAALVAELDQIVTDISQAGGTPLVVAEKTANGEARVLGVIYLKDVVKEGLAARFADLRRMGIRTVMITGDNPLTAKAIAAEAGVDDFLAEATPEDKMELIKREQQGGNLVAMTGDGTNDAPALAQADVGVAMNTGTSAAKEAGNMVDLDSDPTKLIDIVSIGKQLLITRGSLTTFSIANDVAKYFAIIPAMFTLAFPSLAVLNVMQLSSPASAILSAIIFNALVIVALIPLALRGVKYRAASAASILNRNLLIYGLGGIIAPFIGIKLIDMLISLIPGLS</sequence>
<comment type="caution">
    <text evidence="18">The sequence shown here is derived from an EMBL/GenBank/DDBJ whole genome shotgun (WGS) entry which is preliminary data.</text>
</comment>
<feature type="transmembrane region" description="Helical" evidence="16">
    <location>
        <begin position="610"/>
        <end position="631"/>
    </location>
</feature>
<feature type="active site" description="4-aspartylphosphate intermediate" evidence="16">
    <location>
        <position position="324"/>
    </location>
</feature>
<evidence type="ECO:0000256" key="4">
    <source>
        <dbReference type="ARBA" id="ARBA00022538"/>
    </source>
</evidence>
<keyword evidence="11 16" id="KW-0630">Potassium</keyword>
<evidence type="ECO:0000313" key="18">
    <source>
        <dbReference type="EMBL" id="GGF24282.1"/>
    </source>
</evidence>
<comment type="catalytic activity">
    <reaction evidence="16">
        <text>K(+)(out) + ATP + H2O = K(+)(in) + ADP + phosphate + H(+)</text>
        <dbReference type="Rhea" id="RHEA:16777"/>
        <dbReference type="ChEBI" id="CHEBI:15377"/>
        <dbReference type="ChEBI" id="CHEBI:15378"/>
        <dbReference type="ChEBI" id="CHEBI:29103"/>
        <dbReference type="ChEBI" id="CHEBI:30616"/>
        <dbReference type="ChEBI" id="CHEBI:43474"/>
        <dbReference type="ChEBI" id="CHEBI:456216"/>
        <dbReference type="EC" id="7.2.2.6"/>
    </reaction>
</comment>
<keyword evidence="10 16" id="KW-0460">Magnesium</keyword>
<keyword evidence="15 16" id="KW-0472">Membrane</keyword>
<dbReference type="GO" id="GO:0016887">
    <property type="term" value="F:ATP hydrolysis activity"/>
    <property type="evidence" value="ECO:0007669"/>
    <property type="project" value="InterPro"/>
</dbReference>
<feature type="transmembrane region" description="Helical" evidence="16">
    <location>
        <begin position="637"/>
        <end position="657"/>
    </location>
</feature>
<reference evidence="18 19" key="1">
    <citation type="journal article" date="2014" name="Int. J. Syst. Evol. Microbiol.">
        <title>Complete genome sequence of Corynebacterium casei LMG S-19264T (=DSM 44701T), isolated from a smear-ripened cheese.</title>
        <authorList>
            <consortium name="US DOE Joint Genome Institute (JGI-PGF)"/>
            <person name="Walter F."/>
            <person name="Albersmeier A."/>
            <person name="Kalinowski J."/>
            <person name="Ruckert C."/>
        </authorList>
    </citation>
    <scope>NUCLEOTIDE SEQUENCE [LARGE SCALE GENOMIC DNA]</scope>
    <source>
        <strain evidence="18 19">CGMCC 1.12976</strain>
    </source>
</reference>
<dbReference type="Gene3D" id="3.40.50.1000">
    <property type="entry name" value="HAD superfamily/HAD-like"/>
    <property type="match status" value="1"/>
</dbReference>
<comment type="similarity">
    <text evidence="16">Belongs to the cation transport ATPase (P-type) (TC 3.A.3) family. Type IA subfamily.</text>
</comment>
<evidence type="ECO:0000256" key="10">
    <source>
        <dbReference type="ARBA" id="ARBA00022842"/>
    </source>
</evidence>
<keyword evidence="7 16" id="KW-0479">Metal-binding</keyword>
<proteinExistence type="inferred from homology"/>
<dbReference type="Gene3D" id="2.70.150.10">
    <property type="entry name" value="Calcium-transporting ATPase, cytoplasmic transduction domain A"/>
    <property type="match status" value="1"/>
</dbReference>
<accession>A0A917EVZ1</accession>
<comment type="subunit">
    <text evidence="16">The system is composed of three essential subunits: KdpA, KdpB and KdpC.</text>
</comment>
<evidence type="ECO:0000256" key="1">
    <source>
        <dbReference type="ARBA" id="ARBA00004651"/>
    </source>
</evidence>
<protein>
    <recommendedName>
        <fullName evidence="16">Potassium-transporting ATPase ATP-binding subunit</fullName>
        <ecNumber evidence="16">7.2.2.6</ecNumber>
    </recommendedName>
    <alternativeName>
        <fullName evidence="16">ATP phosphohydrolase [potassium-transporting] B chain</fullName>
    </alternativeName>
    <alternativeName>
        <fullName evidence="16">Potassium-binding and translocating subunit B</fullName>
    </alternativeName>
    <alternativeName>
        <fullName evidence="16">Potassium-translocating ATPase B chain</fullName>
    </alternativeName>
</protein>
<dbReference type="GO" id="GO:0005886">
    <property type="term" value="C:plasma membrane"/>
    <property type="evidence" value="ECO:0007669"/>
    <property type="project" value="UniProtKB-SubCell"/>
</dbReference>
<comment type="subcellular location">
    <subcellularLocation>
        <location evidence="1 16">Cell membrane</location>
        <topology evidence="1 16">Multi-pass membrane protein</topology>
    </subcellularLocation>
</comment>
<evidence type="ECO:0000259" key="17">
    <source>
        <dbReference type="Pfam" id="PF00122"/>
    </source>
</evidence>
<keyword evidence="6 16" id="KW-0812">Transmembrane</keyword>
<evidence type="ECO:0000256" key="3">
    <source>
        <dbReference type="ARBA" id="ARBA00022475"/>
    </source>
</evidence>
<dbReference type="Pfam" id="PF00702">
    <property type="entry name" value="Hydrolase"/>
    <property type="match status" value="1"/>
</dbReference>
<dbReference type="PRINTS" id="PR00119">
    <property type="entry name" value="CATATPASE"/>
</dbReference>
<dbReference type="SFLD" id="SFLDG00002">
    <property type="entry name" value="C1.7:_P-type_atpase_like"/>
    <property type="match status" value="1"/>
</dbReference>
<keyword evidence="3 16" id="KW-1003">Cell membrane</keyword>
<feature type="transmembrane region" description="Helical" evidence="16">
    <location>
        <begin position="677"/>
        <end position="702"/>
    </location>
</feature>
<evidence type="ECO:0000256" key="12">
    <source>
        <dbReference type="ARBA" id="ARBA00022967"/>
    </source>
</evidence>
<keyword evidence="4 16" id="KW-0633">Potassium transport</keyword>
<dbReference type="PANTHER" id="PTHR43743">
    <property type="entry name" value="POTASSIUM-TRANSPORTING ATPASE ATP-BINDING SUBUNIT"/>
    <property type="match status" value="1"/>
</dbReference>
<dbReference type="SUPFAM" id="SSF81665">
    <property type="entry name" value="Calcium ATPase, transmembrane domain M"/>
    <property type="match status" value="1"/>
</dbReference>
<feature type="binding site" evidence="16">
    <location>
        <begin position="391"/>
        <end position="398"/>
    </location>
    <ligand>
        <name>ATP</name>
        <dbReference type="ChEBI" id="CHEBI:30616"/>
    </ligand>
</feature>
<evidence type="ECO:0000256" key="15">
    <source>
        <dbReference type="ARBA" id="ARBA00023136"/>
    </source>
</evidence>
<keyword evidence="2 16" id="KW-0813">Transport</keyword>
<dbReference type="InterPro" id="IPR044492">
    <property type="entry name" value="P_typ_ATPase_HD_dom"/>
</dbReference>
<evidence type="ECO:0000313" key="19">
    <source>
        <dbReference type="Proteomes" id="UP000598775"/>
    </source>
</evidence>
<dbReference type="InterPro" id="IPR001757">
    <property type="entry name" value="P_typ_ATPase"/>
</dbReference>
<feature type="binding site" evidence="16">
    <location>
        <position position="410"/>
    </location>
    <ligand>
        <name>ATP</name>
        <dbReference type="ChEBI" id="CHEBI:30616"/>
    </ligand>
</feature>
<dbReference type="GO" id="GO:0000287">
    <property type="term" value="F:magnesium ion binding"/>
    <property type="evidence" value="ECO:0007669"/>
    <property type="project" value="UniProtKB-UniRule"/>
</dbReference>
<gene>
    <name evidence="16 18" type="primary">kdpB</name>
    <name evidence="18" type="ORF">GCM10011399_17280</name>
</gene>
<organism evidence="18 19">
    <name type="scientific">Subtercola lobariae</name>
    <dbReference type="NCBI Taxonomy" id="1588641"/>
    <lineage>
        <taxon>Bacteria</taxon>
        <taxon>Bacillati</taxon>
        <taxon>Actinomycetota</taxon>
        <taxon>Actinomycetes</taxon>
        <taxon>Micrococcales</taxon>
        <taxon>Microbacteriaceae</taxon>
        <taxon>Subtercola</taxon>
    </lineage>
</organism>
<dbReference type="SFLD" id="SFLDS00003">
    <property type="entry name" value="Haloacid_Dehalogenase"/>
    <property type="match status" value="1"/>
</dbReference>
<evidence type="ECO:0000256" key="6">
    <source>
        <dbReference type="ARBA" id="ARBA00022692"/>
    </source>
</evidence>
<dbReference type="InterPro" id="IPR036412">
    <property type="entry name" value="HAD-like_sf"/>
</dbReference>
<dbReference type="HAMAP" id="MF_00285">
    <property type="entry name" value="KdpB"/>
    <property type="match status" value="1"/>
</dbReference>
<evidence type="ECO:0000256" key="8">
    <source>
        <dbReference type="ARBA" id="ARBA00022741"/>
    </source>
</evidence>
<feature type="binding site" evidence="16">
    <location>
        <position position="365"/>
    </location>
    <ligand>
        <name>ATP</name>
        <dbReference type="ChEBI" id="CHEBI:30616"/>
    </ligand>
</feature>
<evidence type="ECO:0000256" key="9">
    <source>
        <dbReference type="ARBA" id="ARBA00022840"/>
    </source>
</evidence>
<dbReference type="PANTHER" id="PTHR43743:SF1">
    <property type="entry name" value="POTASSIUM-TRANSPORTING ATPASE ATP-BINDING SUBUNIT"/>
    <property type="match status" value="1"/>
</dbReference>
<keyword evidence="19" id="KW-1185">Reference proteome</keyword>
<evidence type="ECO:0000256" key="16">
    <source>
        <dbReference type="HAMAP-Rule" id="MF_00285"/>
    </source>
</evidence>
<dbReference type="NCBIfam" id="TIGR01494">
    <property type="entry name" value="ATPase_P-type"/>
    <property type="match status" value="2"/>
</dbReference>
<evidence type="ECO:0000256" key="2">
    <source>
        <dbReference type="ARBA" id="ARBA00022448"/>
    </source>
</evidence>
<feature type="binding site" evidence="16">
    <location>
        <position position="361"/>
    </location>
    <ligand>
        <name>ATP</name>
        <dbReference type="ChEBI" id="CHEBI:30616"/>
    </ligand>
</feature>
<dbReference type="SFLD" id="SFLDF00027">
    <property type="entry name" value="p-type_atpase"/>
    <property type="match status" value="1"/>
</dbReference>
<dbReference type="InterPro" id="IPR008250">
    <property type="entry name" value="ATPase_P-typ_transduc_dom_A_sf"/>
</dbReference>
<feature type="transmembrane region" description="Helical" evidence="16">
    <location>
        <begin position="33"/>
        <end position="54"/>
    </location>
</feature>
<evidence type="ECO:0000256" key="7">
    <source>
        <dbReference type="ARBA" id="ARBA00022723"/>
    </source>
</evidence>
<dbReference type="RefSeq" id="WP_188676911.1">
    <property type="nucleotide sequence ID" value="NZ_BMGP01000003.1"/>
</dbReference>
<dbReference type="InterPro" id="IPR006391">
    <property type="entry name" value="P-type_ATPase_bsu_IA"/>
</dbReference>
<keyword evidence="12 16" id="KW-1278">Translocase</keyword>
<dbReference type="Gene3D" id="3.40.1110.10">
    <property type="entry name" value="Calcium-transporting ATPase, cytoplasmic domain N"/>
    <property type="match status" value="1"/>
</dbReference>
<dbReference type="SUPFAM" id="SSF81653">
    <property type="entry name" value="Calcium ATPase, transduction domain A"/>
    <property type="match status" value="1"/>
</dbReference>
<evidence type="ECO:0000256" key="13">
    <source>
        <dbReference type="ARBA" id="ARBA00022989"/>
    </source>
</evidence>
<keyword evidence="14 16" id="KW-0406">Ion transport</keyword>
<feature type="binding site" evidence="16">
    <location>
        <position position="545"/>
    </location>
    <ligand>
        <name>Mg(2+)</name>
        <dbReference type="ChEBI" id="CHEBI:18420"/>
    </ligand>
</feature>
<name>A0A917EVZ1_9MICO</name>
<dbReference type="EC" id="7.2.2.6" evidence="16"/>
<dbReference type="GO" id="GO:0005524">
    <property type="term" value="F:ATP binding"/>
    <property type="evidence" value="ECO:0007669"/>
    <property type="project" value="UniProtKB-UniRule"/>
</dbReference>
<dbReference type="AlphaFoldDB" id="A0A917EVZ1"/>
<feature type="domain" description="P-type ATPase A" evidence="17">
    <location>
        <begin position="135"/>
        <end position="225"/>
    </location>
</feature>
<keyword evidence="13 16" id="KW-1133">Transmembrane helix</keyword>
<dbReference type="GO" id="GO:0008556">
    <property type="term" value="F:P-type potassium transmembrane transporter activity"/>
    <property type="evidence" value="ECO:0007669"/>
    <property type="project" value="UniProtKB-UniRule"/>
</dbReference>
<dbReference type="Pfam" id="PF00122">
    <property type="entry name" value="E1-E2_ATPase"/>
    <property type="match status" value="1"/>
</dbReference>
<dbReference type="Proteomes" id="UP000598775">
    <property type="component" value="Unassembled WGS sequence"/>
</dbReference>
<dbReference type="EMBL" id="BMGP01000003">
    <property type="protein sequence ID" value="GGF24282.1"/>
    <property type="molecule type" value="Genomic_DNA"/>
</dbReference>
<dbReference type="InterPro" id="IPR023214">
    <property type="entry name" value="HAD_sf"/>
</dbReference>
<comment type="function">
    <text evidence="16">Part of the high-affinity ATP-driven potassium transport (or Kdp) system, which catalyzes the hydrolysis of ATP coupled with the electrogenic transport of potassium into the cytoplasm. This subunit is responsible for energy coupling to the transport system and for the release of the potassium ions to the cytoplasm.</text>
</comment>
<dbReference type="PROSITE" id="PS00154">
    <property type="entry name" value="ATPASE_E1_E2"/>
    <property type="match status" value="1"/>
</dbReference>
<dbReference type="InterPro" id="IPR023298">
    <property type="entry name" value="ATPase_P-typ_TM_dom_sf"/>
</dbReference>
<feature type="binding site" evidence="16">
    <location>
        <position position="541"/>
    </location>
    <ligand>
        <name>Mg(2+)</name>
        <dbReference type="ChEBI" id="CHEBI:18420"/>
    </ligand>
</feature>
<evidence type="ECO:0000256" key="5">
    <source>
        <dbReference type="ARBA" id="ARBA00022553"/>
    </source>
</evidence>
<keyword evidence="5 16" id="KW-0597">Phosphoprotein</keyword>
<keyword evidence="8 16" id="KW-0547">Nucleotide-binding</keyword>
<dbReference type="SUPFAM" id="SSF56784">
    <property type="entry name" value="HAD-like"/>
    <property type="match status" value="1"/>
</dbReference>
<feature type="transmembrane region" description="Helical" evidence="16">
    <location>
        <begin position="74"/>
        <end position="93"/>
    </location>
</feature>
<dbReference type="InterPro" id="IPR059000">
    <property type="entry name" value="ATPase_P-type_domA"/>
</dbReference>